<dbReference type="PROSITE" id="PS00061">
    <property type="entry name" value="ADH_SHORT"/>
    <property type="match status" value="1"/>
</dbReference>
<dbReference type="Pfam" id="PF00106">
    <property type="entry name" value="adh_short"/>
    <property type="match status" value="1"/>
</dbReference>
<dbReference type="InterPro" id="IPR036291">
    <property type="entry name" value="NAD(P)-bd_dom_sf"/>
</dbReference>
<dbReference type="InterPro" id="IPR002347">
    <property type="entry name" value="SDR_fam"/>
</dbReference>
<dbReference type="SUPFAM" id="SSF51735">
    <property type="entry name" value="NAD(P)-binding Rossmann-fold domains"/>
    <property type="match status" value="1"/>
</dbReference>
<dbReference type="InterPro" id="IPR020904">
    <property type="entry name" value="Sc_DH/Rdtase_CS"/>
</dbReference>
<dbReference type="InterPro" id="IPR051911">
    <property type="entry name" value="SDR_oxidoreductase"/>
</dbReference>
<dbReference type="GO" id="GO:0016491">
    <property type="term" value="F:oxidoreductase activity"/>
    <property type="evidence" value="ECO:0007669"/>
    <property type="project" value="UniProtKB-KW"/>
</dbReference>
<evidence type="ECO:0000313" key="4">
    <source>
        <dbReference type="EMBL" id="SEM77104.1"/>
    </source>
</evidence>
<dbReference type="PANTHER" id="PTHR43976:SF16">
    <property type="entry name" value="SHORT-CHAIN DEHYDROGENASE_REDUCTASE FAMILY PROTEIN"/>
    <property type="match status" value="1"/>
</dbReference>
<evidence type="ECO:0000256" key="2">
    <source>
        <dbReference type="ARBA" id="ARBA00023002"/>
    </source>
</evidence>
<dbReference type="RefSeq" id="WP_090627386.1">
    <property type="nucleotide sequence ID" value="NZ_FOCP01000002.1"/>
</dbReference>
<gene>
    <name evidence="4" type="ORF">SAMN05216325_10273</name>
</gene>
<dbReference type="AlphaFoldDB" id="A0A1H8B4N9"/>
<proteinExistence type="inferred from homology"/>
<organism evidence="4 5">
    <name type="scientific">Nitrosomonas marina</name>
    <dbReference type="NCBI Taxonomy" id="917"/>
    <lineage>
        <taxon>Bacteria</taxon>
        <taxon>Pseudomonadati</taxon>
        <taxon>Pseudomonadota</taxon>
        <taxon>Betaproteobacteria</taxon>
        <taxon>Nitrosomonadales</taxon>
        <taxon>Nitrosomonadaceae</taxon>
        <taxon>Nitrosomonas</taxon>
    </lineage>
</organism>
<keyword evidence="2" id="KW-0560">Oxidoreductase</keyword>
<dbReference type="Proteomes" id="UP000199459">
    <property type="component" value="Unassembled WGS sequence"/>
</dbReference>
<sequence length="271" mass="29548">MTQRIALVTGASSGIGKATAELLAKNDYYVYAMARRKDRLEAMRSDSIEPIQLDVTDASAIEAVVDYVMTAKGRIDLLVNNAGYGQLGAIECVSMEAAHAQFEVNVFGYARFMHAVLPHMRSQKSGCIINIASILGKVSLPGFGWYTASKHAVEALSETLRSEVMKFGIKVIVIAPGLIRTEFTEKEFALLKTVQHPPAYKKLLDALPRLLAGEPKAPGPEIIAQAILKAATTAFPPMRHALPGDSKTAVVSHWLLGSRIFNWAVRLKMKL</sequence>
<reference evidence="4 5" key="1">
    <citation type="submission" date="2016-10" db="EMBL/GenBank/DDBJ databases">
        <authorList>
            <person name="de Groot N.N."/>
        </authorList>
    </citation>
    <scope>NUCLEOTIDE SEQUENCE [LARGE SCALE GENOMIC DNA]</scope>
    <source>
        <strain evidence="4 5">Nm22</strain>
    </source>
</reference>
<protein>
    <submittedName>
        <fullName evidence="4">Short-chain dehydrogenase</fullName>
    </submittedName>
</protein>
<accession>A0A1H8B4N9</accession>
<dbReference type="CDD" id="cd05374">
    <property type="entry name" value="17beta-HSD-like_SDR_c"/>
    <property type="match status" value="1"/>
</dbReference>
<dbReference type="PANTHER" id="PTHR43976">
    <property type="entry name" value="SHORT CHAIN DEHYDROGENASE"/>
    <property type="match status" value="1"/>
</dbReference>
<dbReference type="EMBL" id="FOCP01000002">
    <property type="protein sequence ID" value="SEM77104.1"/>
    <property type="molecule type" value="Genomic_DNA"/>
</dbReference>
<dbReference type="PRINTS" id="PR00081">
    <property type="entry name" value="GDHRDH"/>
</dbReference>
<evidence type="ECO:0000256" key="3">
    <source>
        <dbReference type="RuleBase" id="RU000363"/>
    </source>
</evidence>
<evidence type="ECO:0000256" key="1">
    <source>
        <dbReference type="ARBA" id="ARBA00006484"/>
    </source>
</evidence>
<dbReference type="OrthoDB" id="9789083at2"/>
<comment type="similarity">
    <text evidence="1 3">Belongs to the short-chain dehydrogenases/reductases (SDR) family.</text>
</comment>
<dbReference type="STRING" id="917.SAMN05216326_11571"/>
<dbReference type="PRINTS" id="PR00080">
    <property type="entry name" value="SDRFAMILY"/>
</dbReference>
<dbReference type="Gene3D" id="3.40.50.720">
    <property type="entry name" value="NAD(P)-binding Rossmann-like Domain"/>
    <property type="match status" value="1"/>
</dbReference>
<name>A0A1H8B4N9_9PROT</name>
<evidence type="ECO:0000313" key="5">
    <source>
        <dbReference type="Proteomes" id="UP000199459"/>
    </source>
</evidence>